<proteinExistence type="predicted"/>
<dbReference type="GO" id="GO:0005524">
    <property type="term" value="F:ATP binding"/>
    <property type="evidence" value="ECO:0007669"/>
    <property type="project" value="UniProtKB-KW"/>
</dbReference>
<reference evidence="8" key="1">
    <citation type="submission" date="2022-11" db="UniProtKB">
        <authorList>
            <consortium name="WormBaseParasite"/>
        </authorList>
    </citation>
    <scope>IDENTIFICATION</scope>
</reference>
<dbReference type="WBParaSite" id="Minc3s03557g34190">
    <property type="protein sequence ID" value="Minc3s03557g34190"/>
    <property type="gene ID" value="Minc3s03557g34190"/>
</dbReference>
<evidence type="ECO:0000256" key="5">
    <source>
        <dbReference type="ARBA" id="ARBA00023267"/>
    </source>
</evidence>
<dbReference type="GO" id="GO:0005739">
    <property type="term" value="C:mitochondrion"/>
    <property type="evidence" value="ECO:0007669"/>
    <property type="project" value="TreeGrafter"/>
</dbReference>
<dbReference type="SUPFAM" id="SSF52440">
    <property type="entry name" value="PreATP-grasp domain"/>
    <property type="match status" value="1"/>
</dbReference>
<dbReference type="FunFam" id="3.30.1490.20:FF:000003">
    <property type="entry name" value="acetyl-CoA carboxylase isoform X1"/>
    <property type="match status" value="1"/>
</dbReference>
<accession>A0A914N8Z7</accession>
<evidence type="ECO:0000259" key="6">
    <source>
        <dbReference type="PROSITE" id="PS50979"/>
    </source>
</evidence>
<dbReference type="Proteomes" id="UP000887563">
    <property type="component" value="Unplaced"/>
</dbReference>
<feature type="domain" description="Biotin carboxylation" evidence="6">
    <location>
        <begin position="70"/>
        <end position="314"/>
    </location>
</feature>
<sequence length="314" mass="34569">MALRRYGRAPMCPHMPRPMTLPSIQTFRVSKFDGTSATLSSNLVDQKNLVFNDIDDFVNHFCEDPTKARSIRKILVATNGIAAVKCILSMRKLLMQLFRNDRIIRFVCLTTEQEIQSKAEYLKMADYLVFSPAGANTNNYANVDEIVEHATRNNVDAVWAGWGHASENPRLPEELSKRNIVFIGPPSKAMFALGDKIASTIIAQTVKIPTIEWSGSGLVVESTGEEEEGGNEGGGGGGSELEISKELYLKACVSTVEEGLASMKEKNISYPVMIKASEGGGGKGIRKCISDEEFRLNFRRVQAEVPGSPIFLMK</sequence>
<dbReference type="InterPro" id="IPR005481">
    <property type="entry name" value="BC-like_N"/>
</dbReference>
<dbReference type="GO" id="GO:0006633">
    <property type="term" value="P:fatty acid biosynthetic process"/>
    <property type="evidence" value="ECO:0007669"/>
    <property type="project" value="TreeGrafter"/>
</dbReference>
<dbReference type="InterPro" id="IPR013815">
    <property type="entry name" value="ATP_grasp_subdomain_1"/>
</dbReference>
<dbReference type="AlphaFoldDB" id="A0A914N8Z7"/>
<evidence type="ECO:0000256" key="3">
    <source>
        <dbReference type="ARBA" id="ARBA00022741"/>
    </source>
</evidence>
<dbReference type="InterPro" id="IPR049076">
    <property type="entry name" value="ACCA"/>
</dbReference>
<keyword evidence="5" id="KW-0092">Biotin</keyword>
<dbReference type="Gene3D" id="3.30.1490.20">
    <property type="entry name" value="ATP-grasp fold, A domain"/>
    <property type="match status" value="1"/>
</dbReference>
<keyword evidence="7" id="KW-1185">Reference proteome</keyword>
<keyword evidence="2" id="KW-0436">Ligase</keyword>
<dbReference type="SUPFAM" id="SSF56059">
    <property type="entry name" value="Glutathione synthetase ATP-binding domain-like"/>
    <property type="match status" value="1"/>
</dbReference>
<dbReference type="InterPro" id="IPR016185">
    <property type="entry name" value="PreATP-grasp_dom_sf"/>
</dbReference>
<evidence type="ECO:0000256" key="1">
    <source>
        <dbReference type="ARBA" id="ARBA00001953"/>
    </source>
</evidence>
<protein>
    <submittedName>
        <fullName evidence="8">Biotin carboxylation domain-containing protein</fullName>
    </submittedName>
</protein>
<dbReference type="Pfam" id="PF02786">
    <property type="entry name" value="CPSase_L_D2"/>
    <property type="match status" value="1"/>
</dbReference>
<dbReference type="PANTHER" id="PTHR45728:SF3">
    <property type="entry name" value="ACETYL-COA CARBOXYLASE"/>
    <property type="match status" value="1"/>
</dbReference>
<keyword evidence="3" id="KW-0547">Nucleotide-binding</keyword>
<name>A0A914N8Z7_MELIC</name>
<dbReference type="Gene3D" id="3.40.50.20">
    <property type="match status" value="1"/>
</dbReference>
<dbReference type="Gene3D" id="3.90.1770.10">
    <property type="entry name" value="PreATP-grasp domain"/>
    <property type="match status" value="1"/>
</dbReference>
<dbReference type="InterPro" id="IPR005479">
    <property type="entry name" value="CPAse_ATP-bd"/>
</dbReference>
<keyword evidence="4" id="KW-0067">ATP-binding</keyword>
<comment type="cofactor">
    <cofactor evidence="1">
        <name>biotin</name>
        <dbReference type="ChEBI" id="CHEBI:57586"/>
    </cofactor>
</comment>
<evidence type="ECO:0000313" key="8">
    <source>
        <dbReference type="WBParaSite" id="Minc3s03557g34190"/>
    </source>
</evidence>
<dbReference type="GO" id="GO:0003989">
    <property type="term" value="F:acetyl-CoA carboxylase activity"/>
    <property type="evidence" value="ECO:0007669"/>
    <property type="project" value="InterPro"/>
</dbReference>
<dbReference type="PROSITE" id="PS00866">
    <property type="entry name" value="CPSASE_1"/>
    <property type="match status" value="1"/>
</dbReference>
<dbReference type="Pfam" id="PF00289">
    <property type="entry name" value="Biotin_carb_N"/>
    <property type="match status" value="1"/>
</dbReference>
<organism evidence="7 8">
    <name type="scientific">Meloidogyne incognita</name>
    <name type="common">Southern root-knot nematode worm</name>
    <name type="synonym">Oxyuris incognita</name>
    <dbReference type="NCBI Taxonomy" id="6306"/>
    <lineage>
        <taxon>Eukaryota</taxon>
        <taxon>Metazoa</taxon>
        <taxon>Ecdysozoa</taxon>
        <taxon>Nematoda</taxon>
        <taxon>Chromadorea</taxon>
        <taxon>Rhabditida</taxon>
        <taxon>Tylenchina</taxon>
        <taxon>Tylenchomorpha</taxon>
        <taxon>Tylenchoidea</taxon>
        <taxon>Meloidogynidae</taxon>
        <taxon>Meloidogyninae</taxon>
        <taxon>Meloidogyne</taxon>
        <taxon>Meloidogyne incognita group</taxon>
    </lineage>
</organism>
<evidence type="ECO:0000313" key="7">
    <source>
        <dbReference type="Proteomes" id="UP000887563"/>
    </source>
</evidence>
<evidence type="ECO:0000256" key="2">
    <source>
        <dbReference type="ARBA" id="ARBA00022598"/>
    </source>
</evidence>
<dbReference type="InterPro" id="IPR011764">
    <property type="entry name" value="Biotin_carboxylation_dom"/>
</dbReference>
<dbReference type="PANTHER" id="PTHR45728">
    <property type="entry name" value="ACETYL-COA CARBOXYLASE, ISOFORM A"/>
    <property type="match status" value="1"/>
</dbReference>
<dbReference type="PROSITE" id="PS50979">
    <property type="entry name" value="BC"/>
    <property type="match status" value="1"/>
</dbReference>
<evidence type="ECO:0000256" key="4">
    <source>
        <dbReference type="ARBA" id="ARBA00022840"/>
    </source>
</evidence>